<dbReference type="Gene3D" id="3.50.50.60">
    <property type="entry name" value="FAD/NAD(P)-binding domain"/>
    <property type="match status" value="1"/>
</dbReference>
<dbReference type="PRINTS" id="PR00420">
    <property type="entry name" value="RNGMNOXGNASE"/>
</dbReference>
<dbReference type="InterPro" id="IPR050493">
    <property type="entry name" value="FAD-dep_Monooxygenase_BioMet"/>
</dbReference>
<dbReference type="PANTHER" id="PTHR13789:SF309">
    <property type="entry name" value="PUTATIVE (AFU_ORTHOLOGUE AFUA_6G14510)-RELATED"/>
    <property type="match status" value="1"/>
</dbReference>
<keyword evidence="5" id="KW-1185">Reference proteome</keyword>
<name>A0ABT0YBX3_9ACTN</name>
<dbReference type="Pfam" id="PF01494">
    <property type="entry name" value="FAD_binding_3"/>
    <property type="match status" value="1"/>
</dbReference>
<evidence type="ECO:0000313" key="5">
    <source>
        <dbReference type="Proteomes" id="UP001523216"/>
    </source>
</evidence>
<dbReference type="RefSeq" id="WP_251803269.1">
    <property type="nucleotide sequence ID" value="NZ_JAMQOL010000061.1"/>
</dbReference>
<dbReference type="GO" id="GO:0004497">
    <property type="term" value="F:monooxygenase activity"/>
    <property type="evidence" value="ECO:0007669"/>
    <property type="project" value="UniProtKB-KW"/>
</dbReference>
<evidence type="ECO:0000256" key="1">
    <source>
        <dbReference type="ARBA" id="ARBA00023002"/>
    </source>
</evidence>
<dbReference type="SUPFAM" id="SSF51905">
    <property type="entry name" value="FAD/NAD(P)-binding domain"/>
    <property type="match status" value="1"/>
</dbReference>
<sequence length="368" mass="39866">MTTLRILIAGAGIAGLAAKRALALRGIDADLVERDAAPRITGAGLYLPGNAVRALRDLGLSEQLVGRSQPVLRQQLKDKRGRLLAEFPVGAIWSEVDDCVAMRRTDLHALLLGAVGSSQVRFGTGVREVSRDGTVTFRDGRQASYDLVVGADGLHSAVRLHAFADVQPRFLGQVCWRFLAPSATLPADAWTVMLGDRGRTFLSVPVGHGQAYCSAAMDSADPQRPTGNWRALFADFGAPASELLAYADNAHFAPLFEVSAFDRAHPRVALIGDAAHACSPSMSQATAMGMEDAIVLAETLTGARDGAEVPALLAAYRERRAGRLRFVLDQNHRRDRARHLPSPVRRVVFQHFAKEIFRANHKDLLTRP</sequence>
<reference evidence="4 5" key="1">
    <citation type="submission" date="2022-06" db="EMBL/GenBank/DDBJ databases">
        <title>Actinoplanes abujensis sp. nov., isolated from Nigerian arid soil.</title>
        <authorList>
            <person name="Ding P."/>
        </authorList>
    </citation>
    <scope>NUCLEOTIDE SEQUENCE [LARGE SCALE GENOMIC DNA]</scope>
    <source>
        <strain evidence="5">TRM88002</strain>
    </source>
</reference>
<protein>
    <submittedName>
        <fullName evidence="4">FAD-dependent monooxygenase</fullName>
    </submittedName>
</protein>
<comment type="caution">
    <text evidence="4">The sequence shown here is derived from an EMBL/GenBank/DDBJ whole genome shotgun (WGS) entry which is preliminary data.</text>
</comment>
<keyword evidence="1" id="KW-0560">Oxidoreductase</keyword>
<feature type="domain" description="FAD-binding" evidence="3">
    <location>
        <begin position="5"/>
        <end position="329"/>
    </location>
</feature>
<organism evidence="4 5">
    <name type="scientific">Paractinoplanes hotanensis</name>
    <dbReference type="NCBI Taxonomy" id="2906497"/>
    <lineage>
        <taxon>Bacteria</taxon>
        <taxon>Bacillati</taxon>
        <taxon>Actinomycetota</taxon>
        <taxon>Actinomycetes</taxon>
        <taxon>Micromonosporales</taxon>
        <taxon>Micromonosporaceae</taxon>
        <taxon>Paractinoplanes</taxon>
    </lineage>
</organism>
<evidence type="ECO:0000259" key="3">
    <source>
        <dbReference type="Pfam" id="PF01494"/>
    </source>
</evidence>
<evidence type="ECO:0000313" key="4">
    <source>
        <dbReference type="EMBL" id="MCM4083571.1"/>
    </source>
</evidence>
<dbReference type="InterPro" id="IPR002938">
    <property type="entry name" value="FAD-bd"/>
</dbReference>
<accession>A0ABT0YBX3</accession>
<dbReference type="Proteomes" id="UP001523216">
    <property type="component" value="Unassembled WGS sequence"/>
</dbReference>
<dbReference type="InterPro" id="IPR036188">
    <property type="entry name" value="FAD/NAD-bd_sf"/>
</dbReference>
<gene>
    <name evidence="4" type="ORF">LXN57_39090</name>
</gene>
<dbReference type="PANTHER" id="PTHR13789">
    <property type="entry name" value="MONOOXYGENASE"/>
    <property type="match status" value="1"/>
</dbReference>
<dbReference type="EMBL" id="JAMQOL010000061">
    <property type="protein sequence ID" value="MCM4083571.1"/>
    <property type="molecule type" value="Genomic_DNA"/>
</dbReference>
<evidence type="ECO:0000256" key="2">
    <source>
        <dbReference type="ARBA" id="ARBA00023033"/>
    </source>
</evidence>
<proteinExistence type="predicted"/>
<keyword evidence="2 4" id="KW-0503">Monooxygenase</keyword>
<dbReference type="SUPFAM" id="SSF54373">
    <property type="entry name" value="FAD-linked reductases, C-terminal domain"/>
    <property type="match status" value="1"/>
</dbReference>